<keyword evidence="1" id="KW-0812">Transmembrane</keyword>
<feature type="transmembrane region" description="Helical" evidence="1">
    <location>
        <begin position="80"/>
        <end position="103"/>
    </location>
</feature>
<feature type="transmembrane region" description="Helical" evidence="1">
    <location>
        <begin position="6"/>
        <end position="31"/>
    </location>
</feature>
<accession>A0A9P1BMW9</accession>
<keyword evidence="1" id="KW-0472">Membrane</keyword>
<dbReference type="EMBL" id="CAMXCT010000257">
    <property type="protein sequence ID" value="CAI3976258.1"/>
    <property type="molecule type" value="Genomic_DNA"/>
</dbReference>
<dbReference type="AlphaFoldDB" id="A0A9P1BMW9"/>
<dbReference type="Proteomes" id="UP001152797">
    <property type="component" value="Unassembled WGS sequence"/>
</dbReference>
<evidence type="ECO:0000256" key="1">
    <source>
        <dbReference type="SAM" id="Phobius"/>
    </source>
</evidence>
<sequence length="105" mass="10958">AVLGTVASVLAKTVSALLSLFLGRLFGKALGLEFPAALQRHMAAVQKRPLKALFLARLAPISTGVKNYALALLPPEDVPLLPYTIAVIAANLVVTTGVCILGVRI</sequence>
<name>A0A9P1BMW9_9DINO</name>
<dbReference type="Pfam" id="PF09335">
    <property type="entry name" value="VTT_dom"/>
    <property type="match status" value="1"/>
</dbReference>
<keyword evidence="1" id="KW-1133">Transmembrane helix</keyword>
<keyword evidence="5" id="KW-1185">Reference proteome</keyword>
<comment type="caution">
    <text evidence="3">The sequence shown here is derived from an EMBL/GenBank/DDBJ whole genome shotgun (WGS) entry which is preliminary data.</text>
</comment>
<evidence type="ECO:0000313" key="5">
    <source>
        <dbReference type="Proteomes" id="UP001152797"/>
    </source>
</evidence>
<dbReference type="EMBL" id="CAMXCT020000257">
    <property type="protein sequence ID" value="CAL1129633.1"/>
    <property type="molecule type" value="Genomic_DNA"/>
</dbReference>
<evidence type="ECO:0000259" key="2">
    <source>
        <dbReference type="Pfam" id="PF09335"/>
    </source>
</evidence>
<dbReference type="InterPro" id="IPR032816">
    <property type="entry name" value="VTT_dom"/>
</dbReference>
<feature type="domain" description="VTT" evidence="2">
    <location>
        <begin position="2"/>
        <end position="102"/>
    </location>
</feature>
<dbReference type="OrthoDB" id="10385289at2759"/>
<evidence type="ECO:0000313" key="3">
    <source>
        <dbReference type="EMBL" id="CAI3976258.1"/>
    </source>
</evidence>
<reference evidence="3" key="1">
    <citation type="submission" date="2022-10" db="EMBL/GenBank/DDBJ databases">
        <authorList>
            <person name="Chen Y."/>
            <person name="Dougan E. K."/>
            <person name="Chan C."/>
            <person name="Rhodes N."/>
            <person name="Thang M."/>
        </authorList>
    </citation>
    <scope>NUCLEOTIDE SEQUENCE</scope>
</reference>
<dbReference type="EMBL" id="CAMXCT030000257">
    <property type="protein sequence ID" value="CAL4763570.1"/>
    <property type="molecule type" value="Genomic_DNA"/>
</dbReference>
<reference evidence="4 5" key="2">
    <citation type="submission" date="2024-05" db="EMBL/GenBank/DDBJ databases">
        <authorList>
            <person name="Chen Y."/>
            <person name="Shah S."/>
            <person name="Dougan E. K."/>
            <person name="Thang M."/>
            <person name="Chan C."/>
        </authorList>
    </citation>
    <scope>NUCLEOTIDE SEQUENCE [LARGE SCALE GENOMIC DNA]</scope>
</reference>
<feature type="non-terminal residue" evidence="3">
    <location>
        <position position="105"/>
    </location>
</feature>
<organism evidence="3">
    <name type="scientific">Cladocopium goreaui</name>
    <dbReference type="NCBI Taxonomy" id="2562237"/>
    <lineage>
        <taxon>Eukaryota</taxon>
        <taxon>Sar</taxon>
        <taxon>Alveolata</taxon>
        <taxon>Dinophyceae</taxon>
        <taxon>Suessiales</taxon>
        <taxon>Symbiodiniaceae</taxon>
        <taxon>Cladocopium</taxon>
    </lineage>
</organism>
<proteinExistence type="predicted"/>
<evidence type="ECO:0000313" key="4">
    <source>
        <dbReference type="EMBL" id="CAL4763570.1"/>
    </source>
</evidence>
<gene>
    <name evidence="3" type="ORF">C1SCF055_LOCUS4493</name>
</gene>
<protein>
    <recommendedName>
        <fullName evidence="2">VTT domain-containing protein</fullName>
    </recommendedName>
</protein>